<dbReference type="Pfam" id="PF20815">
    <property type="entry name" value="GIY_YIG_2"/>
    <property type="match status" value="1"/>
</dbReference>
<evidence type="ECO:0000313" key="3">
    <source>
        <dbReference type="Proteomes" id="UP000001549"/>
    </source>
</evidence>
<gene>
    <name evidence="2" type="ordered locus">FsymDg_3484</name>
</gene>
<dbReference type="InterPro" id="IPR049311">
    <property type="entry name" value="GIY_YIG_cat"/>
</dbReference>
<accession>F8B1L7</accession>
<dbReference type="EMBL" id="CP002801">
    <property type="protein sequence ID" value="AEH10774.1"/>
    <property type="molecule type" value="Genomic_DNA"/>
</dbReference>
<protein>
    <recommendedName>
        <fullName evidence="1">GIY-YIG catalytic domain-containing protein</fullName>
    </recommendedName>
</protein>
<dbReference type="Proteomes" id="UP000001549">
    <property type="component" value="Chromosome"/>
</dbReference>
<organism evidence="2 3">
    <name type="scientific">Candidatus Protofrankia datiscae</name>
    <dbReference type="NCBI Taxonomy" id="2716812"/>
    <lineage>
        <taxon>Bacteria</taxon>
        <taxon>Bacillati</taxon>
        <taxon>Actinomycetota</taxon>
        <taxon>Actinomycetes</taxon>
        <taxon>Frankiales</taxon>
        <taxon>Frankiaceae</taxon>
        <taxon>Protofrankia</taxon>
    </lineage>
</organism>
<sequence length="194" mass="20649">MDGPNGGFLTAEDVCQALCAAPVPAGSIVGFAPGTVPGKPGLYAWWAVPGALPGIPRPAHPSLPLGLLYVGIAKVGLRQRVVGQHLGANTGSSTFRFTLAAHLVADGQLTPYRRAKKVLLPPAQLDWLLRWQVSHLSVSWITREEPAAVETAVIGAMRPPLNSDDNGDHPYRQPLRDIRAAFRLRATDGRSAGE</sequence>
<proteinExistence type="predicted"/>
<evidence type="ECO:0000313" key="2">
    <source>
        <dbReference type="EMBL" id="AEH10774.1"/>
    </source>
</evidence>
<dbReference type="KEGG" id="fsy:FsymDg_3484"/>
<reference evidence="2 3" key="1">
    <citation type="submission" date="2011-05" db="EMBL/GenBank/DDBJ databases">
        <title>Complete sequence of chromosome of Frankia symbiont of Datisca glomerata.</title>
        <authorList>
            <consortium name="US DOE Joint Genome Institute"/>
            <person name="Lucas S."/>
            <person name="Han J."/>
            <person name="Lapidus A."/>
            <person name="Cheng J.-F."/>
            <person name="Goodwin L."/>
            <person name="Pitluck S."/>
            <person name="Peters L."/>
            <person name="Mikhailova N."/>
            <person name="Chertkov O."/>
            <person name="Teshima H."/>
            <person name="Han C."/>
            <person name="Tapia R."/>
            <person name="Land M."/>
            <person name="Hauser L."/>
            <person name="Kyrpides N."/>
            <person name="Ivanova N."/>
            <person name="Pagani I."/>
            <person name="Berry A."/>
            <person name="Pawlowski K."/>
            <person name="Persson T."/>
            <person name="Vanden Heuvel B."/>
            <person name="Benson D."/>
            <person name="Woyke T."/>
        </authorList>
    </citation>
    <scope>NUCLEOTIDE SEQUENCE [LARGE SCALE GENOMIC DNA]</scope>
    <source>
        <strain evidence="3">4085684</strain>
    </source>
</reference>
<evidence type="ECO:0000259" key="1">
    <source>
        <dbReference type="Pfam" id="PF20815"/>
    </source>
</evidence>
<keyword evidence="3" id="KW-1185">Reference proteome</keyword>
<dbReference type="STRING" id="656024.FsymDg_3484"/>
<dbReference type="AlphaFoldDB" id="F8B1L7"/>
<dbReference type="HOGENOM" id="CLU_1400692_0_0_11"/>
<dbReference type="RefSeq" id="WP_013874663.1">
    <property type="nucleotide sequence ID" value="NC_015656.1"/>
</dbReference>
<feature type="domain" description="GIY-YIG catalytic" evidence="1">
    <location>
        <begin position="65"/>
        <end position="180"/>
    </location>
</feature>
<name>F8B1L7_9ACTN</name>